<dbReference type="EMBL" id="CP109535">
    <property type="protein sequence ID" value="WTY96888.1"/>
    <property type="molecule type" value="Genomic_DNA"/>
</dbReference>
<evidence type="ECO:0000256" key="3">
    <source>
        <dbReference type="SAM" id="SignalP"/>
    </source>
</evidence>
<evidence type="ECO:0000313" key="5">
    <source>
        <dbReference type="EMBL" id="WTY96888.1"/>
    </source>
</evidence>
<keyword evidence="5" id="KW-0378">Hydrolase</keyword>
<feature type="domain" description="SGNH hydrolase-type esterase" evidence="4">
    <location>
        <begin position="52"/>
        <end position="287"/>
    </location>
</feature>
<dbReference type="GO" id="GO:0004806">
    <property type="term" value="F:triacylglycerol lipase activity"/>
    <property type="evidence" value="ECO:0007669"/>
    <property type="project" value="TreeGrafter"/>
</dbReference>
<proteinExistence type="predicted"/>
<feature type="active site" description="Nucleophile" evidence="1">
    <location>
        <position position="56"/>
    </location>
</feature>
<feature type="disulfide bond" evidence="2">
    <location>
        <begin position="143"/>
        <end position="156"/>
    </location>
</feature>
<dbReference type="Gene3D" id="3.40.50.1110">
    <property type="entry name" value="SGNH hydrolase"/>
    <property type="match status" value="1"/>
</dbReference>
<feature type="chain" id="PRO_5043737949" evidence="3">
    <location>
        <begin position="40"/>
        <end position="298"/>
    </location>
</feature>
<dbReference type="SUPFAM" id="SSF52266">
    <property type="entry name" value="SGNH hydrolase"/>
    <property type="match status" value="1"/>
</dbReference>
<sequence>MTQLARTFRSTVRTASLAAAALGTTVGLIGGFMAPAASAAEPAQPTYDNYVALGDSYASGAGLSSVDDADCDRTGQGYPSVIAGAVKAKSFKNVTCSGATLTELSRAQGANAAQLSALSADTDLVTLTIGGNDIGFTEIITQCVVGSFSDPTGSPCKTHYNASGSDAITTRINSTAAKLAVDLQYLRALAPNARVLVVGYPSLVPDDGKACRPGVPFADGDVSYLRDVNKKLNQALADRARSAGAEYADTYTMTTGHDMCQNETDRWIEPIETTLAPAHPNQWGQQAMAYGVYNQLRS</sequence>
<dbReference type="InterPro" id="IPR036514">
    <property type="entry name" value="SGNH_hydro_sf"/>
</dbReference>
<keyword evidence="2" id="KW-1015">Disulfide bond</keyword>
<organism evidence="5">
    <name type="scientific">Streptomyces sp. NBC_01401</name>
    <dbReference type="NCBI Taxonomy" id="2903854"/>
    <lineage>
        <taxon>Bacteria</taxon>
        <taxon>Bacillati</taxon>
        <taxon>Actinomycetota</taxon>
        <taxon>Actinomycetes</taxon>
        <taxon>Kitasatosporales</taxon>
        <taxon>Streptomycetaceae</taxon>
        <taxon>Streptomyces</taxon>
    </lineage>
</organism>
<dbReference type="PANTHER" id="PTHR37981:SF1">
    <property type="entry name" value="SGNH HYDROLASE-TYPE ESTERASE DOMAIN-CONTAINING PROTEIN"/>
    <property type="match status" value="1"/>
</dbReference>
<dbReference type="InterPro" id="IPR013830">
    <property type="entry name" value="SGNH_hydro"/>
</dbReference>
<protein>
    <submittedName>
        <fullName evidence="5">SGNH/GDSL hydrolase family protein</fullName>
    </submittedName>
</protein>
<name>A0AAU3GYM8_9ACTN</name>
<evidence type="ECO:0000256" key="1">
    <source>
        <dbReference type="PIRSR" id="PIRSR637460-1"/>
    </source>
</evidence>
<dbReference type="AlphaFoldDB" id="A0AAU3GYM8"/>
<evidence type="ECO:0000259" key="4">
    <source>
        <dbReference type="Pfam" id="PF13472"/>
    </source>
</evidence>
<reference evidence="5" key="1">
    <citation type="submission" date="2022-10" db="EMBL/GenBank/DDBJ databases">
        <title>The complete genomes of actinobacterial strains from the NBC collection.</title>
        <authorList>
            <person name="Joergensen T.S."/>
            <person name="Alvarez Arevalo M."/>
            <person name="Sterndorff E.B."/>
            <person name="Faurdal D."/>
            <person name="Vuksanovic O."/>
            <person name="Mourched A.-S."/>
            <person name="Charusanti P."/>
            <person name="Shaw S."/>
            <person name="Blin K."/>
            <person name="Weber T."/>
        </authorList>
    </citation>
    <scope>NUCLEOTIDE SEQUENCE</scope>
    <source>
        <strain evidence="5">NBC_01401</strain>
    </source>
</reference>
<feature type="signal peptide" evidence="3">
    <location>
        <begin position="1"/>
        <end position="39"/>
    </location>
</feature>
<feature type="disulfide bond" evidence="2">
    <location>
        <begin position="71"/>
        <end position="96"/>
    </location>
</feature>
<accession>A0AAU3GYM8</accession>
<evidence type="ECO:0000256" key="2">
    <source>
        <dbReference type="PIRSR" id="PIRSR637460-2"/>
    </source>
</evidence>
<feature type="active site" evidence="1">
    <location>
        <position position="279"/>
    </location>
</feature>
<dbReference type="Pfam" id="PF13472">
    <property type="entry name" value="Lipase_GDSL_2"/>
    <property type="match status" value="1"/>
</dbReference>
<dbReference type="CDD" id="cd01823">
    <property type="entry name" value="SEST_like"/>
    <property type="match status" value="1"/>
</dbReference>
<dbReference type="InterPro" id="IPR037460">
    <property type="entry name" value="SEST-like"/>
</dbReference>
<gene>
    <name evidence="5" type="ORF">OG626_19255</name>
</gene>
<keyword evidence="3" id="KW-0732">Signal</keyword>
<dbReference type="PANTHER" id="PTHR37981">
    <property type="entry name" value="LIPASE 2"/>
    <property type="match status" value="1"/>
</dbReference>
<dbReference type="GO" id="GO:0019433">
    <property type="term" value="P:triglyceride catabolic process"/>
    <property type="evidence" value="ECO:0007669"/>
    <property type="project" value="TreeGrafter"/>
</dbReference>